<evidence type="ECO:0000256" key="1">
    <source>
        <dbReference type="ARBA" id="ARBA00012417"/>
    </source>
</evidence>
<feature type="domain" description="DNA-directed DNA polymerase family A palm" evidence="5">
    <location>
        <begin position="327"/>
        <end position="545"/>
    </location>
</feature>
<dbReference type="SMART" id="SM00482">
    <property type="entry name" value="POLAc"/>
    <property type="match status" value="1"/>
</dbReference>
<evidence type="ECO:0000259" key="5">
    <source>
        <dbReference type="SMART" id="SM00482"/>
    </source>
</evidence>
<dbReference type="GO" id="GO:0004527">
    <property type="term" value="F:exonuclease activity"/>
    <property type="evidence" value="ECO:0007669"/>
    <property type="project" value="UniProtKB-KW"/>
</dbReference>
<gene>
    <name evidence="6" type="ORF">RBR11_01945</name>
</gene>
<evidence type="ECO:0000256" key="4">
    <source>
        <dbReference type="SAM" id="MobiDB-lite"/>
    </source>
</evidence>
<evidence type="ECO:0000313" key="6">
    <source>
        <dbReference type="EMBL" id="MDQ4212672.1"/>
    </source>
</evidence>
<keyword evidence="6" id="KW-0378">Hydrolase</keyword>
<dbReference type="InterPro" id="IPR043502">
    <property type="entry name" value="DNA/RNA_pol_sf"/>
</dbReference>
<dbReference type="NCBIfam" id="NF011538">
    <property type="entry name" value="PRK14975.1-1"/>
    <property type="match status" value="1"/>
</dbReference>
<sequence>MSEAARRFEAVTDPAAPHEIVLGRGGSAGAWCAVLLDDRGAEVAREDLAETSLPAFISERERTARPRWVVRSLREVYPPLLAEGVRIRRAHDLLLCHAILRDTAGLAAPIPASARWLRVDPMSIPVKMPALFSLHDVSASADPDRPDEIEELLAEHSRQREALERAPDGRLALLCAAESTGALIAEEMTAAGLPWSTAVHQRLLVEALGPRPAAGGRPIRMAELAATISEALEDPSVNPDSPPRLLKSLRRAGIVVDSTSRWELREIEHPVVEPLLAYKKLARLFAANGWGWLAEWVHDERFRPIYLTGGVVTGRWASSGGGALQIPRSLRPAVRADDGWALVCADVAQLEPRVLAAMSRDGAMAGAARGADLYQGVVRSGAVQTREEAKYAVLGAMYGATTGPSGMLGPRLRSVFPRAMALVDGAAKTGEDGGVVSTLLGRSSPRPDAAWTTAQSRASDPEADGSDERFARSRARDRGRFTRNFVVQGTAAEWSLLWLAEIRHRLSALPEAKVPAEASGPVFARRAHLAFFLHDEVIVHTPAELAEDAASAVQDAADAATRRLFPGFEIDIPLDLRIAEDAGKSS</sequence>
<evidence type="ECO:0000256" key="2">
    <source>
        <dbReference type="ARBA" id="ARBA00022705"/>
    </source>
</evidence>
<dbReference type="InterPro" id="IPR002298">
    <property type="entry name" value="DNA_polymerase_A"/>
</dbReference>
<keyword evidence="2" id="KW-0235">DNA replication</keyword>
<evidence type="ECO:0000313" key="7">
    <source>
        <dbReference type="Proteomes" id="UP001230289"/>
    </source>
</evidence>
<dbReference type="RefSeq" id="WP_308487601.1">
    <property type="nucleotide sequence ID" value="NZ_JAVFCB010000001.1"/>
</dbReference>
<keyword evidence="6" id="KW-0540">Nuclease</keyword>
<reference evidence="6 7" key="1">
    <citation type="submission" date="2023-08" db="EMBL/GenBank/DDBJ databases">
        <title>Microbacterium sp. nov., isolated from a waste landfill.</title>
        <authorList>
            <person name="Wen W."/>
        </authorList>
    </citation>
    <scope>NUCLEOTIDE SEQUENCE [LARGE SCALE GENOMIC DNA]</scope>
    <source>
        <strain evidence="6 7">ASV81</strain>
    </source>
</reference>
<dbReference type="PANTHER" id="PTHR10133:SF27">
    <property type="entry name" value="DNA POLYMERASE NU"/>
    <property type="match status" value="1"/>
</dbReference>
<comment type="catalytic activity">
    <reaction evidence="3">
        <text>DNA(n) + a 2'-deoxyribonucleoside 5'-triphosphate = DNA(n+1) + diphosphate</text>
        <dbReference type="Rhea" id="RHEA:22508"/>
        <dbReference type="Rhea" id="RHEA-COMP:17339"/>
        <dbReference type="Rhea" id="RHEA-COMP:17340"/>
        <dbReference type="ChEBI" id="CHEBI:33019"/>
        <dbReference type="ChEBI" id="CHEBI:61560"/>
        <dbReference type="ChEBI" id="CHEBI:173112"/>
        <dbReference type="EC" id="2.7.7.7"/>
    </reaction>
</comment>
<dbReference type="Gene3D" id="1.10.150.20">
    <property type="entry name" value="5' to 3' exonuclease, C-terminal subdomain"/>
    <property type="match status" value="1"/>
</dbReference>
<accession>A0ABU0XC27</accession>
<dbReference type="CDD" id="cd06444">
    <property type="entry name" value="DNA_pol_A"/>
    <property type="match status" value="1"/>
</dbReference>
<dbReference type="PANTHER" id="PTHR10133">
    <property type="entry name" value="DNA POLYMERASE I"/>
    <property type="match status" value="1"/>
</dbReference>
<proteinExistence type="predicted"/>
<name>A0ABU0XC27_9MICO</name>
<keyword evidence="6" id="KW-0269">Exonuclease</keyword>
<dbReference type="EC" id="2.7.7.7" evidence="1"/>
<protein>
    <recommendedName>
        <fullName evidence="1">DNA-directed DNA polymerase</fullName>
        <ecNumber evidence="1">2.7.7.7</ecNumber>
    </recommendedName>
</protein>
<keyword evidence="7" id="KW-1185">Reference proteome</keyword>
<dbReference type="Proteomes" id="UP001230289">
    <property type="component" value="Unassembled WGS sequence"/>
</dbReference>
<comment type="caution">
    <text evidence="6">The sequence shown here is derived from an EMBL/GenBank/DDBJ whole genome shotgun (WGS) entry which is preliminary data.</text>
</comment>
<organism evidence="6 7">
    <name type="scientific">Microbacterium capsulatum</name>
    <dbReference type="NCBI Taxonomy" id="3041921"/>
    <lineage>
        <taxon>Bacteria</taxon>
        <taxon>Bacillati</taxon>
        <taxon>Actinomycetota</taxon>
        <taxon>Actinomycetes</taxon>
        <taxon>Micrococcales</taxon>
        <taxon>Microbacteriaceae</taxon>
        <taxon>Microbacterium</taxon>
    </lineage>
</organism>
<dbReference type="EMBL" id="JAVFCB010000001">
    <property type="protein sequence ID" value="MDQ4212672.1"/>
    <property type="molecule type" value="Genomic_DNA"/>
</dbReference>
<dbReference type="Gene3D" id="3.30.70.370">
    <property type="match status" value="1"/>
</dbReference>
<feature type="region of interest" description="Disordered" evidence="4">
    <location>
        <begin position="441"/>
        <end position="471"/>
    </location>
</feature>
<dbReference type="Pfam" id="PF00476">
    <property type="entry name" value="DNA_pol_A"/>
    <property type="match status" value="1"/>
</dbReference>
<dbReference type="InterPro" id="IPR001098">
    <property type="entry name" value="DNA-dir_DNA_pol_A_palm_dom"/>
</dbReference>
<evidence type="ECO:0000256" key="3">
    <source>
        <dbReference type="ARBA" id="ARBA00049244"/>
    </source>
</evidence>
<dbReference type="SUPFAM" id="SSF56672">
    <property type="entry name" value="DNA/RNA polymerases"/>
    <property type="match status" value="1"/>
</dbReference>